<dbReference type="Pfam" id="PF08240">
    <property type="entry name" value="ADH_N"/>
    <property type="match status" value="1"/>
</dbReference>
<dbReference type="PANTHER" id="PTHR45033">
    <property type="match status" value="1"/>
</dbReference>
<sequence>MPSQIPSQHTVYRLGKPGSYKSVVAHIEPVPQLTANEVLIQTKAVSLNDRDIIIPTGIDAKELGDLTGRILGSDAAGIVVAVGSAVPPALAKVGDHVITNFTPDHQYGPWKLDKYTDLGGDAEGTFREYINLPAMGVTKICPDSPLSWGERASLVCSGVTAWNGLYGNGKLQPGQIVLGLGTGAVSQTALTIAKAAGAVTILTSSSDEKLKTVQKALGIDHIINYKTTPNWGHKVREVTGGHGADIVIETGGPSALPESLEAAAFGGSIALIGANLMQPDNKDLVDYYLKILVKNLVVRGIMVGSHELSEQLMRFVNEKNLRIPVDSEFDHKDGGLLRALEALEAQKHVGKIIVNF</sequence>
<dbReference type="PhylomeDB" id="A0A060T2S3"/>
<dbReference type="InterPro" id="IPR052711">
    <property type="entry name" value="Zinc_ADH-like"/>
</dbReference>
<dbReference type="Gene3D" id="3.90.180.10">
    <property type="entry name" value="Medium-chain alcohol dehydrogenases, catalytic domain"/>
    <property type="match status" value="1"/>
</dbReference>
<dbReference type="EMBL" id="HG937691">
    <property type="protein sequence ID" value="CDP33501.1"/>
    <property type="molecule type" value="Genomic_DNA"/>
</dbReference>
<dbReference type="CDD" id="cd08276">
    <property type="entry name" value="MDR7"/>
    <property type="match status" value="1"/>
</dbReference>
<dbReference type="SUPFAM" id="SSF51735">
    <property type="entry name" value="NAD(P)-binding Rossmann-fold domains"/>
    <property type="match status" value="1"/>
</dbReference>
<dbReference type="SMART" id="SM00829">
    <property type="entry name" value="PKS_ER"/>
    <property type="match status" value="1"/>
</dbReference>
<gene>
    <name evidence="2" type="ORF">GNLVRS02_ARAD1A10802g</name>
</gene>
<dbReference type="PANTHER" id="PTHR45033:SF2">
    <property type="entry name" value="ZINC-TYPE ALCOHOL DEHYDROGENASE-LIKE PROTEIN C1773.06C"/>
    <property type="match status" value="1"/>
</dbReference>
<proteinExistence type="predicted"/>
<dbReference type="GO" id="GO:0016491">
    <property type="term" value="F:oxidoreductase activity"/>
    <property type="evidence" value="ECO:0007669"/>
    <property type="project" value="InterPro"/>
</dbReference>
<reference evidence="2" key="1">
    <citation type="submission" date="2014-02" db="EMBL/GenBank/DDBJ databases">
        <authorList>
            <person name="Genoscope - CEA"/>
        </authorList>
    </citation>
    <scope>NUCLEOTIDE SEQUENCE</scope>
    <source>
        <strain evidence="2">LS3</strain>
    </source>
</reference>
<dbReference type="InterPro" id="IPR013154">
    <property type="entry name" value="ADH-like_N"/>
</dbReference>
<dbReference type="InterPro" id="IPR011032">
    <property type="entry name" value="GroES-like_sf"/>
</dbReference>
<protein>
    <submittedName>
        <fullName evidence="2">ARAD1A10802p</fullName>
    </submittedName>
</protein>
<organism evidence="2">
    <name type="scientific">Blastobotrys adeninivorans</name>
    <name type="common">Yeast</name>
    <name type="synonym">Arxula adeninivorans</name>
    <dbReference type="NCBI Taxonomy" id="409370"/>
    <lineage>
        <taxon>Eukaryota</taxon>
        <taxon>Fungi</taxon>
        <taxon>Dikarya</taxon>
        <taxon>Ascomycota</taxon>
        <taxon>Saccharomycotina</taxon>
        <taxon>Dipodascomycetes</taxon>
        <taxon>Dipodascales</taxon>
        <taxon>Trichomonascaceae</taxon>
        <taxon>Blastobotrys</taxon>
    </lineage>
</organism>
<dbReference type="SUPFAM" id="SSF50129">
    <property type="entry name" value="GroES-like"/>
    <property type="match status" value="1"/>
</dbReference>
<dbReference type="Gene3D" id="3.40.50.720">
    <property type="entry name" value="NAD(P)-binding Rossmann-like Domain"/>
    <property type="match status" value="1"/>
</dbReference>
<reference evidence="2" key="2">
    <citation type="submission" date="2014-06" db="EMBL/GenBank/DDBJ databases">
        <title>The complete genome of Blastobotrys (Arxula) adeninivorans LS3 - a yeast of biotechnological interest.</title>
        <authorList>
            <person name="Kunze G."/>
            <person name="Gaillardin C."/>
            <person name="Czernicka M."/>
            <person name="Durrens P."/>
            <person name="Martin T."/>
            <person name="Boer E."/>
            <person name="Gabaldon T."/>
            <person name="Cruz J."/>
            <person name="Talla E."/>
            <person name="Marck C."/>
            <person name="Goffeau A."/>
            <person name="Barbe V."/>
            <person name="Baret P."/>
            <person name="Baronian K."/>
            <person name="Beier S."/>
            <person name="Bleykasten C."/>
            <person name="Bode R."/>
            <person name="Casaregola S."/>
            <person name="Despons L."/>
            <person name="Fairhead C."/>
            <person name="Giersberg M."/>
            <person name="Gierski P."/>
            <person name="Hahnel U."/>
            <person name="Hartmann A."/>
            <person name="Jankowska D."/>
            <person name="Jubin C."/>
            <person name="Jung P."/>
            <person name="Lafontaine I."/>
            <person name="Leh-Louis V."/>
            <person name="Lemaire M."/>
            <person name="Marcet-Houben M."/>
            <person name="Mascher M."/>
            <person name="Morel G."/>
            <person name="Richard G.-F."/>
            <person name="Riechen J."/>
            <person name="Sacerdot C."/>
            <person name="Sarkar A."/>
            <person name="Savel G."/>
            <person name="Schacherer J."/>
            <person name="Sherman D."/>
            <person name="Straub M.-L."/>
            <person name="Stein N."/>
            <person name="Thierry A."/>
            <person name="Trautwein-Schult A."/>
            <person name="Westhof E."/>
            <person name="Worch S."/>
            <person name="Dujon B."/>
            <person name="Souciet J.-L."/>
            <person name="Wincker P."/>
            <person name="Scholz U."/>
            <person name="Neuveglise N."/>
        </authorList>
    </citation>
    <scope>NUCLEOTIDE SEQUENCE</scope>
    <source>
        <strain evidence="2">LS3</strain>
    </source>
</reference>
<dbReference type="InterPro" id="IPR036291">
    <property type="entry name" value="NAD(P)-bd_dom_sf"/>
</dbReference>
<accession>A0A060T2S3</accession>
<name>A0A060T2S3_BLAAD</name>
<dbReference type="InterPro" id="IPR020843">
    <property type="entry name" value="ER"/>
</dbReference>
<dbReference type="AlphaFoldDB" id="A0A060T2S3"/>
<evidence type="ECO:0000259" key="1">
    <source>
        <dbReference type="SMART" id="SM00829"/>
    </source>
</evidence>
<dbReference type="Pfam" id="PF00107">
    <property type="entry name" value="ADH_zinc_N"/>
    <property type="match status" value="1"/>
</dbReference>
<evidence type="ECO:0000313" key="2">
    <source>
        <dbReference type="EMBL" id="CDP33501.1"/>
    </source>
</evidence>
<feature type="domain" description="Enoyl reductase (ER)" evidence="1">
    <location>
        <begin position="18"/>
        <end position="354"/>
    </location>
</feature>
<dbReference type="InterPro" id="IPR013149">
    <property type="entry name" value="ADH-like_C"/>
</dbReference>